<gene>
    <name evidence="2" type="ORF">IPOD504_LOCUS12815</name>
</gene>
<feature type="compositionally biased region" description="Basic residues" evidence="1">
    <location>
        <begin position="168"/>
        <end position="178"/>
    </location>
</feature>
<protein>
    <recommendedName>
        <fullName evidence="4">Transposase</fullName>
    </recommendedName>
</protein>
<feature type="region of interest" description="Disordered" evidence="1">
    <location>
        <begin position="109"/>
        <end position="128"/>
    </location>
</feature>
<accession>A0ABN8IRD5</accession>
<proteinExistence type="predicted"/>
<evidence type="ECO:0000256" key="1">
    <source>
        <dbReference type="SAM" id="MobiDB-lite"/>
    </source>
</evidence>
<keyword evidence="3" id="KW-1185">Reference proteome</keyword>
<organism evidence="2 3">
    <name type="scientific">Iphiclides podalirius</name>
    <name type="common">scarce swallowtail</name>
    <dbReference type="NCBI Taxonomy" id="110791"/>
    <lineage>
        <taxon>Eukaryota</taxon>
        <taxon>Metazoa</taxon>
        <taxon>Ecdysozoa</taxon>
        <taxon>Arthropoda</taxon>
        <taxon>Hexapoda</taxon>
        <taxon>Insecta</taxon>
        <taxon>Pterygota</taxon>
        <taxon>Neoptera</taxon>
        <taxon>Endopterygota</taxon>
        <taxon>Lepidoptera</taxon>
        <taxon>Glossata</taxon>
        <taxon>Ditrysia</taxon>
        <taxon>Papilionoidea</taxon>
        <taxon>Papilionidae</taxon>
        <taxon>Papilioninae</taxon>
        <taxon>Iphiclides</taxon>
    </lineage>
</organism>
<feature type="compositionally biased region" description="Polar residues" evidence="1">
    <location>
        <begin position="109"/>
        <end position="122"/>
    </location>
</feature>
<evidence type="ECO:0008006" key="4">
    <source>
        <dbReference type="Google" id="ProtNLM"/>
    </source>
</evidence>
<feature type="non-terminal residue" evidence="2">
    <location>
        <position position="178"/>
    </location>
</feature>
<sequence>MDETGIQSVPDKLPKIVSDQGQKEVAKNVSAEQGQTVTVICCLNANGGYIPPYFIFKRKRENPLLIKNGPIGCKMAVTDKGLPPHTSYKTQPLDRVFFKPLKTYYSQVTDSWQSSPPGQVTDQSREEDDFVQEPMVDFGDDNCDTVFDCPAPEPLVLPQAPTSVLDRSRKKISSKNQY</sequence>
<name>A0ABN8IRD5_9NEOP</name>
<evidence type="ECO:0000313" key="2">
    <source>
        <dbReference type="EMBL" id="CAH2064596.1"/>
    </source>
</evidence>
<reference evidence="2" key="1">
    <citation type="submission" date="2022-03" db="EMBL/GenBank/DDBJ databases">
        <authorList>
            <person name="Martin H S."/>
        </authorList>
    </citation>
    <scope>NUCLEOTIDE SEQUENCE</scope>
</reference>
<feature type="region of interest" description="Disordered" evidence="1">
    <location>
        <begin position="157"/>
        <end position="178"/>
    </location>
</feature>
<dbReference type="Proteomes" id="UP000837857">
    <property type="component" value="Chromosome 30"/>
</dbReference>
<dbReference type="EMBL" id="OW152842">
    <property type="protein sequence ID" value="CAH2064596.1"/>
    <property type="molecule type" value="Genomic_DNA"/>
</dbReference>
<evidence type="ECO:0000313" key="3">
    <source>
        <dbReference type="Proteomes" id="UP000837857"/>
    </source>
</evidence>